<dbReference type="SUPFAM" id="SSF89796">
    <property type="entry name" value="CoA-transferase family III (CaiB/BaiF)"/>
    <property type="match status" value="1"/>
</dbReference>
<dbReference type="PANTHER" id="PTHR48207:SF3">
    <property type="entry name" value="SUCCINATE--HYDROXYMETHYLGLUTARATE COA-TRANSFERASE"/>
    <property type="match status" value="1"/>
</dbReference>
<reference evidence="2 3" key="1">
    <citation type="submission" date="2020-07" db="EMBL/GenBank/DDBJ databases">
        <title>Bradyrhizobium diversity isolated from nodules of indigenous legumes of Western Australia.</title>
        <authorList>
            <person name="Klepa M.S."/>
        </authorList>
    </citation>
    <scope>NUCLEOTIDE SEQUENCE [LARGE SCALE GENOMIC DNA]</scope>
    <source>
        <strain evidence="2 3">CNPSo 4019</strain>
    </source>
</reference>
<keyword evidence="1 2" id="KW-0808">Transferase</keyword>
<comment type="caution">
    <text evidence="2">The sequence shown here is derived from an EMBL/GenBank/DDBJ whole genome shotgun (WGS) entry which is preliminary data.</text>
</comment>
<dbReference type="Gene3D" id="3.30.1540.10">
    <property type="entry name" value="formyl-coa transferase, domain 3"/>
    <property type="match status" value="1"/>
</dbReference>
<protein>
    <submittedName>
        <fullName evidence="2">CoA transferase</fullName>
    </submittedName>
</protein>
<dbReference type="InterPro" id="IPR003673">
    <property type="entry name" value="CoA-Trfase_fam_III"/>
</dbReference>
<dbReference type="GO" id="GO:0016740">
    <property type="term" value="F:transferase activity"/>
    <property type="evidence" value="ECO:0007669"/>
    <property type="project" value="UniProtKB-KW"/>
</dbReference>
<dbReference type="InterPro" id="IPR050483">
    <property type="entry name" value="CoA-transferase_III_domain"/>
</dbReference>
<proteinExistence type="predicted"/>
<dbReference type="EMBL" id="JACEGD010000038">
    <property type="protein sequence ID" value="MBH5390829.1"/>
    <property type="molecule type" value="Genomic_DNA"/>
</dbReference>
<dbReference type="InterPro" id="IPR023606">
    <property type="entry name" value="CoA-Trfase_III_dom_1_sf"/>
</dbReference>
<organism evidence="2 3">
    <name type="scientific">Bradyrhizobium diversitatis</name>
    <dbReference type="NCBI Taxonomy" id="2755406"/>
    <lineage>
        <taxon>Bacteria</taxon>
        <taxon>Pseudomonadati</taxon>
        <taxon>Pseudomonadota</taxon>
        <taxon>Alphaproteobacteria</taxon>
        <taxon>Hyphomicrobiales</taxon>
        <taxon>Nitrobacteraceae</taxon>
        <taxon>Bradyrhizobium</taxon>
    </lineage>
</organism>
<dbReference type="PANTHER" id="PTHR48207">
    <property type="entry name" value="SUCCINATE--HYDROXYMETHYLGLUTARATE COA-TRANSFERASE"/>
    <property type="match status" value="1"/>
</dbReference>
<dbReference type="Proteomes" id="UP001194539">
    <property type="component" value="Unassembled WGS sequence"/>
</dbReference>
<dbReference type="Pfam" id="PF02515">
    <property type="entry name" value="CoA_transf_3"/>
    <property type="match status" value="1"/>
</dbReference>
<evidence type="ECO:0000313" key="3">
    <source>
        <dbReference type="Proteomes" id="UP001194539"/>
    </source>
</evidence>
<evidence type="ECO:0000313" key="2">
    <source>
        <dbReference type="EMBL" id="MBH5390829.1"/>
    </source>
</evidence>
<dbReference type="Gene3D" id="3.40.50.10540">
    <property type="entry name" value="Crotonobetainyl-coa:carnitine coa-transferase, domain 1"/>
    <property type="match status" value="1"/>
</dbReference>
<name>A0ABS0PBZ7_9BRAD</name>
<gene>
    <name evidence="2" type="ORF">H1B27_31830</name>
</gene>
<accession>A0ABS0PBZ7</accession>
<evidence type="ECO:0000256" key="1">
    <source>
        <dbReference type="ARBA" id="ARBA00022679"/>
    </source>
</evidence>
<keyword evidence="3" id="KW-1185">Reference proteome</keyword>
<sequence>MSMSKPLAGIKVLDFSKVLAGPLCSQYLGDLGADVIKVEMKGQGDETRGWPPFPAPGFGTVFLSANRNKRSIAIDLKTDRGREIAHELARRADVAIESFGSGVAERLGIDAATLRPLNERLIHCSISGFGRDGPLKNAPGYDVILQAFCGIMAMTGDEGGGYIRSPISPIDQMTGVHAFSGILGLLYAREKTGQGGTVQVSLFETAMGLLGYNLQTFWERGVQPAKCGSSHESLCPYQAFETGDGPIMIGVANDNLWRKFCGVVGLTEIVNDPRFRTNADRVQNRAETLRLVQKALMSRSAAAWNEVLAAAGVPCSPINSLAQVLSHPHTDASGIIVEYDHAAAGHLKGVAHPVRINGQARTAGKPPPELGQHTDEVLSELGMSSEQIESLSGAGIIG</sequence>
<dbReference type="InterPro" id="IPR044855">
    <property type="entry name" value="CoA-Trfase_III_dom3_sf"/>
</dbReference>